<keyword evidence="18" id="KW-1185">Reference proteome</keyword>
<dbReference type="InterPro" id="IPR003594">
    <property type="entry name" value="HATPase_dom"/>
</dbReference>
<name>A0A1M4UDG1_9SPHI</name>
<evidence type="ECO:0000313" key="18">
    <source>
        <dbReference type="Proteomes" id="UP000184287"/>
    </source>
</evidence>
<dbReference type="SUPFAM" id="SSF47384">
    <property type="entry name" value="Homodimeric domain of signal transducing histidine kinase"/>
    <property type="match status" value="1"/>
</dbReference>
<keyword evidence="12" id="KW-0902">Two-component regulatory system</keyword>
<dbReference type="EC" id="2.7.13.3" evidence="3"/>
<dbReference type="Pfam" id="PF00672">
    <property type="entry name" value="HAMP"/>
    <property type="match status" value="1"/>
</dbReference>
<dbReference type="InterPro" id="IPR003661">
    <property type="entry name" value="HisK_dim/P_dom"/>
</dbReference>
<keyword evidence="7 14" id="KW-0812">Transmembrane</keyword>
<dbReference type="InterPro" id="IPR036890">
    <property type="entry name" value="HATPase_C_sf"/>
</dbReference>
<dbReference type="CDD" id="cd06225">
    <property type="entry name" value="HAMP"/>
    <property type="match status" value="1"/>
</dbReference>
<feature type="domain" description="HAMP" evidence="16">
    <location>
        <begin position="192"/>
        <end position="241"/>
    </location>
</feature>
<dbReference type="Pfam" id="PF02518">
    <property type="entry name" value="HATPase_c"/>
    <property type="match status" value="1"/>
</dbReference>
<dbReference type="AlphaFoldDB" id="A0A1M4UDG1"/>
<dbReference type="STRING" id="288992.SAMN04488522_101513"/>
<dbReference type="PRINTS" id="PR00344">
    <property type="entry name" value="BCTRLSENSOR"/>
</dbReference>
<dbReference type="Gene3D" id="1.10.287.130">
    <property type="match status" value="1"/>
</dbReference>
<dbReference type="InterPro" id="IPR050398">
    <property type="entry name" value="HssS/ArlS-like"/>
</dbReference>
<evidence type="ECO:0000256" key="11">
    <source>
        <dbReference type="ARBA" id="ARBA00022989"/>
    </source>
</evidence>
<dbReference type="InterPro" id="IPR004358">
    <property type="entry name" value="Sig_transdc_His_kin-like_C"/>
</dbReference>
<comment type="catalytic activity">
    <reaction evidence="1">
        <text>ATP + protein L-histidine = ADP + protein N-phospho-L-histidine.</text>
        <dbReference type="EC" id="2.7.13.3"/>
    </reaction>
</comment>
<keyword evidence="9 17" id="KW-0418">Kinase</keyword>
<dbReference type="InterPro" id="IPR036097">
    <property type="entry name" value="HisK_dim/P_sf"/>
</dbReference>
<keyword evidence="6" id="KW-0808">Transferase</keyword>
<sequence>MFSKITIRLFVIVFISFIIGLGGFMLTYLFQKKRHESYLEQISKRAKEYETLYQKSKSIVAYYELNPQVLPERIIDSLSTYMNSFSTEYNADILYTGIDGKVISSNTKILEVPIQEWMKKLFNPNIRSEDLTDNLIFPVIRNHQSFFFVIRAPFDEIIVPTLSTDFQILSICFLVSIFAFAVPFFLFLLPYIRYINLLSREVSAISEKGFKNRVTVKGRHELSHLAENVNEMASQLESIFVQERNMEESKNLLISNMAHDLNGPLTAITGYLKLFDTNLSENEKKEYLNIIYTKTMRLNLLINDLFELVKLSDPQYHLNRVNTDMTELIREVMMEYLVLFHEKNIDIRLTGFSESSMVAVDINMFVRVLDNLFSNALKYSRDKSVFQISIEKLNNGYLRLSFESSPLNFPKEKLPFLFDRFFKADQSRKSSGSGVGLSIAKSIINRHRGVIFSEYKNENLRFVIELRTHPSQL</sequence>
<evidence type="ECO:0000256" key="6">
    <source>
        <dbReference type="ARBA" id="ARBA00022679"/>
    </source>
</evidence>
<dbReference type="EMBL" id="FQUQ01000001">
    <property type="protein sequence ID" value="SHE54600.1"/>
    <property type="molecule type" value="Genomic_DNA"/>
</dbReference>
<dbReference type="InterPro" id="IPR005467">
    <property type="entry name" value="His_kinase_dom"/>
</dbReference>
<dbReference type="PANTHER" id="PTHR45528">
    <property type="entry name" value="SENSOR HISTIDINE KINASE CPXA"/>
    <property type="match status" value="1"/>
</dbReference>
<comment type="subcellular location">
    <subcellularLocation>
        <location evidence="2">Cell membrane</location>
        <topology evidence="2">Multi-pass membrane protein</topology>
    </subcellularLocation>
</comment>
<evidence type="ECO:0000256" key="14">
    <source>
        <dbReference type="SAM" id="Phobius"/>
    </source>
</evidence>
<dbReference type="SUPFAM" id="SSF55874">
    <property type="entry name" value="ATPase domain of HSP90 chaperone/DNA topoisomerase II/histidine kinase"/>
    <property type="match status" value="1"/>
</dbReference>
<dbReference type="PANTHER" id="PTHR45528:SF1">
    <property type="entry name" value="SENSOR HISTIDINE KINASE CPXA"/>
    <property type="match status" value="1"/>
</dbReference>
<reference evidence="18" key="1">
    <citation type="submission" date="2016-11" db="EMBL/GenBank/DDBJ databases">
        <authorList>
            <person name="Varghese N."/>
            <person name="Submissions S."/>
        </authorList>
    </citation>
    <scope>NUCLEOTIDE SEQUENCE [LARGE SCALE GENOMIC DNA]</scope>
    <source>
        <strain evidence="18">DSM 16990</strain>
    </source>
</reference>
<evidence type="ECO:0000256" key="1">
    <source>
        <dbReference type="ARBA" id="ARBA00000085"/>
    </source>
</evidence>
<keyword evidence="5" id="KW-0597">Phosphoprotein</keyword>
<dbReference type="GO" id="GO:0000155">
    <property type="term" value="F:phosphorelay sensor kinase activity"/>
    <property type="evidence" value="ECO:0007669"/>
    <property type="project" value="InterPro"/>
</dbReference>
<dbReference type="Gene3D" id="6.10.340.10">
    <property type="match status" value="1"/>
</dbReference>
<evidence type="ECO:0000313" key="17">
    <source>
        <dbReference type="EMBL" id="SHE54600.1"/>
    </source>
</evidence>
<protein>
    <recommendedName>
        <fullName evidence="3">histidine kinase</fullName>
        <ecNumber evidence="3">2.7.13.3</ecNumber>
    </recommendedName>
</protein>
<keyword evidence="4" id="KW-1003">Cell membrane</keyword>
<dbReference type="GO" id="GO:0005886">
    <property type="term" value="C:plasma membrane"/>
    <property type="evidence" value="ECO:0007669"/>
    <property type="project" value="UniProtKB-SubCell"/>
</dbReference>
<evidence type="ECO:0000256" key="10">
    <source>
        <dbReference type="ARBA" id="ARBA00022840"/>
    </source>
</evidence>
<evidence type="ECO:0000256" key="8">
    <source>
        <dbReference type="ARBA" id="ARBA00022741"/>
    </source>
</evidence>
<dbReference type="RefSeq" id="WP_073226982.1">
    <property type="nucleotide sequence ID" value="NZ_FQUQ01000001.1"/>
</dbReference>
<organism evidence="17 18">
    <name type="scientific">Pedobacter caeni</name>
    <dbReference type="NCBI Taxonomy" id="288992"/>
    <lineage>
        <taxon>Bacteria</taxon>
        <taxon>Pseudomonadati</taxon>
        <taxon>Bacteroidota</taxon>
        <taxon>Sphingobacteriia</taxon>
        <taxon>Sphingobacteriales</taxon>
        <taxon>Sphingobacteriaceae</taxon>
        <taxon>Pedobacter</taxon>
    </lineage>
</organism>
<evidence type="ECO:0000256" key="3">
    <source>
        <dbReference type="ARBA" id="ARBA00012438"/>
    </source>
</evidence>
<evidence type="ECO:0000256" key="7">
    <source>
        <dbReference type="ARBA" id="ARBA00022692"/>
    </source>
</evidence>
<evidence type="ECO:0000259" key="15">
    <source>
        <dbReference type="PROSITE" id="PS50109"/>
    </source>
</evidence>
<feature type="domain" description="Histidine kinase" evidence="15">
    <location>
        <begin position="256"/>
        <end position="470"/>
    </location>
</feature>
<evidence type="ECO:0000256" key="13">
    <source>
        <dbReference type="ARBA" id="ARBA00023136"/>
    </source>
</evidence>
<dbReference type="Proteomes" id="UP000184287">
    <property type="component" value="Unassembled WGS sequence"/>
</dbReference>
<dbReference type="SMART" id="SM00387">
    <property type="entry name" value="HATPase_c"/>
    <property type="match status" value="1"/>
</dbReference>
<dbReference type="PROSITE" id="PS50885">
    <property type="entry name" value="HAMP"/>
    <property type="match status" value="1"/>
</dbReference>
<dbReference type="OrthoDB" id="1522504at2"/>
<gene>
    <name evidence="17" type="ORF">SAMN04488522_101513</name>
</gene>
<dbReference type="SMART" id="SM00388">
    <property type="entry name" value="HisKA"/>
    <property type="match status" value="1"/>
</dbReference>
<feature type="transmembrane region" description="Helical" evidence="14">
    <location>
        <begin position="168"/>
        <end position="192"/>
    </location>
</feature>
<accession>A0A1M4UDG1</accession>
<evidence type="ECO:0000256" key="4">
    <source>
        <dbReference type="ARBA" id="ARBA00022475"/>
    </source>
</evidence>
<dbReference type="PROSITE" id="PS50109">
    <property type="entry name" value="HIS_KIN"/>
    <property type="match status" value="1"/>
</dbReference>
<evidence type="ECO:0000256" key="2">
    <source>
        <dbReference type="ARBA" id="ARBA00004651"/>
    </source>
</evidence>
<keyword evidence="13 14" id="KW-0472">Membrane</keyword>
<evidence type="ECO:0000259" key="16">
    <source>
        <dbReference type="PROSITE" id="PS50885"/>
    </source>
</evidence>
<dbReference type="Gene3D" id="3.30.565.10">
    <property type="entry name" value="Histidine kinase-like ATPase, C-terminal domain"/>
    <property type="match status" value="1"/>
</dbReference>
<keyword evidence="8" id="KW-0547">Nucleotide-binding</keyword>
<dbReference type="InterPro" id="IPR003660">
    <property type="entry name" value="HAMP_dom"/>
</dbReference>
<evidence type="ECO:0000256" key="12">
    <source>
        <dbReference type="ARBA" id="ARBA00023012"/>
    </source>
</evidence>
<keyword evidence="11 14" id="KW-1133">Transmembrane helix</keyword>
<keyword evidence="10" id="KW-0067">ATP-binding</keyword>
<dbReference type="Pfam" id="PF00512">
    <property type="entry name" value="HisKA"/>
    <property type="match status" value="1"/>
</dbReference>
<proteinExistence type="predicted"/>
<dbReference type="GO" id="GO:0005524">
    <property type="term" value="F:ATP binding"/>
    <property type="evidence" value="ECO:0007669"/>
    <property type="project" value="UniProtKB-KW"/>
</dbReference>
<dbReference type="CDD" id="cd00082">
    <property type="entry name" value="HisKA"/>
    <property type="match status" value="1"/>
</dbReference>
<evidence type="ECO:0000256" key="9">
    <source>
        <dbReference type="ARBA" id="ARBA00022777"/>
    </source>
</evidence>
<evidence type="ECO:0000256" key="5">
    <source>
        <dbReference type="ARBA" id="ARBA00022553"/>
    </source>
</evidence>
<feature type="transmembrane region" description="Helical" evidence="14">
    <location>
        <begin position="6"/>
        <end position="30"/>
    </location>
</feature>